<evidence type="ECO:0000313" key="4">
    <source>
        <dbReference type="Proteomes" id="UP001648503"/>
    </source>
</evidence>
<dbReference type="PANTHER" id="PTHR10953">
    <property type="entry name" value="UBIQUITIN-ACTIVATING ENZYME E1"/>
    <property type="match status" value="1"/>
</dbReference>
<dbReference type="InterPro" id="IPR035985">
    <property type="entry name" value="Ubiquitin-activating_enz"/>
</dbReference>
<protein>
    <recommendedName>
        <fullName evidence="2">THIF-type NAD/FAD binding fold domain-containing protein</fullName>
    </recommendedName>
</protein>
<evidence type="ECO:0000256" key="1">
    <source>
        <dbReference type="SAM" id="MobiDB-lite"/>
    </source>
</evidence>
<dbReference type="Gene3D" id="3.40.50.720">
    <property type="entry name" value="NAD(P)-binding Rossmann-like Domain"/>
    <property type="match status" value="1"/>
</dbReference>
<name>A0ABQ8F7M5_9FUNG</name>
<dbReference type="Proteomes" id="UP001648503">
    <property type="component" value="Unassembled WGS sequence"/>
</dbReference>
<comment type="caution">
    <text evidence="3">The sequence shown here is derived from an EMBL/GenBank/DDBJ whole genome shotgun (WGS) entry which is preliminary data.</text>
</comment>
<dbReference type="Pfam" id="PF00899">
    <property type="entry name" value="ThiF"/>
    <property type="match status" value="1"/>
</dbReference>
<evidence type="ECO:0000313" key="3">
    <source>
        <dbReference type="EMBL" id="KAH6593641.1"/>
    </source>
</evidence>
<dbReference type="PANTHER" id="PTHR10953:SF162">
    <property type="entry name" value="SUMO-ACTIVATING ENZYME SUBUNIT 1"/>
    <property type="match status" value="1"/>
</dbReference>
<dbReference type="EMBL" id="JAFCIX010000349">
    <property type="protein sequence ID" value="KAH6593641.1"/>
    <property type="molecule type" value="Genomic_DNA"/>
</dbReference>
<feature type="domain" description="THIF-type NAD/FAD binding fold" evidence="2">
    <location>
        <begin position="61"/>
        <end position="171"/>
    </location>
</feature>
<accession>A0ABQ8F7M5</accession>
<gene>
    <name evidence="3" type="ORF">BASA50_007200</name>
</gene>
<organism evidence="3 4">
    <name type="scientific">Batrachochytrium salamandrivorans</name>
    <dbReference type="NCBI Taxonomy" id="1357716"/>
    <lineage>
        <taxon>Eukaryota</taxon>
        <taxon>Fungi</taxon>
        <taxon>Fungi incertae sedis</taxon>
        <taxon>Chytridiomycota</taxon>
        <taxon>Chytridiomycota incertae sedis</taxon>
        <taxon>Chytridiomycetes</taxon>
        <taxon>Rhizophydiales</taxon>
        <taxon>Rhizophydiales incertae sedis</taxon>
        <taxon>Batrachochytrium</taxon>
    </lineage>
</organism>
<sequence length="422" mass="47228">MPKHARDPEVSTLSTLPVEKKGNKEQPQERLVEAVKDNASLKVDLADSSQAILTVEEAKLYDRQIRLWGMEAQQRMRNARILVAGCTGLANEVLKNIVLAGVGSVTIADSQLVEARDLGAQFFLRESDIGNNRAESVLPRVQQLNPRVEVKTETRPLETLPESFLANFDIISVIGASPNTIVSQGLDVDHETISSSNTCDTMKLSANAVLLWLHLADLYQQDKLNSIARANNIAFWSASVFGTCGYVFSDLQEHNYTVLSHIQGQKELQHIPSSLSFCSFKDMLATVFNNPKIDKRWKRKAHPLYFAIRVVWGYQIKYQKYPDVNNEADMKLLTDMKEDLMIKLECDPIFVDAELLKDVARMFLVEFPATCAVLGGMLAQELLKVLSRNESPIQNMLIYDSWEAVAQVMQVSPASPSSISQK</sequence>
<feature type="compositionally biased region" description="Basic and acidic residues" evidence="1">
    <location>
        <begin position="18"/>
        <end position="29"/>
    </location>
</feature>
<evidence type="ECO:0000259" key="2">
    <source>
        <dbReference type="Pfam" id="PF00899"/>
    </source>
</evidence>
<feature type="region of interest" description="Disordered" evidence="1">
    <location>
        <begin position="1"/>
        <end position="29"/>
    </location>
</feature>
<dbReference type="SUPFAM" id="SSF69572">
    <property type="entry name" value="Activating enzymes of the ubiquitin-like proteins"/>
    <property type="match status" value="2"/>
</dbReference>
<dbReference type="InterPro" id="IPR000594">
    <property type="entry name" value="ThiF_NAD_FAD-bd"/>
</dbReference>
<proteinExistence type="predicted"/>
<keyword evidence="4" id="KW-1185">Reference proteome</keyword>
<reference evidence="3 4" key="1">
    <citation type="submission" date="2021-02" db="EMBL/GenBank/DDBJ databases">
        <title>Variation within the Batrachochytrium salamandrivorans European outbreak.</title>
        <authorList>
            <person name="Kelly M."/>
            <person name="Pasmans F."/>
            <person name="Shea T.P."/>
            <person name="Munoz J.F."/>
            <person name="Carranza S."/>
            <person name="Cuomo C.A."/>
            <person name="Martel A."/>
        </authorList>
    </citation>
    <scope>NUCLEOTIDE SEQUENCE [LARGE SCALE GENOMIC DNA]</scope>
    <source>
        <strain evidence="3 4">AMFP18/2</strain>
    </source>
</reference>
<dbReference type="InterPro" id="IPR045886">
    <property type="entry name" value="ThiF/MoeB/HesA"/>
</dbReference>